<organism evidence="4 5">
    <name type="scientific">Sphingomonas natans</name>
    <dbReference type="NCBI Taxonomy" id="3063330"/>
    <lineage>
        <taxon>Bacteria</taxon>
        <taxon>Pseudomonadati</taxon>
        <taxon>Pseudomonadota</taxon>
        <taxon>Alphaproteobacteria</taxon>
        <taxon>Sphingomonadales</taxon>
        <taxon>Sphingomonadaceae</taxon>
        <taxon>Sphingomonas</taxon>
    </lineage>
</organism>
<gene>
    <name evidence="4" type="ORF">Q4F19_16435</name>
</gene>
<dbReference type="Pfam" id="PF00486">
    <property type="entry name" value="Trans_reg_C"/>
    <property type="match status" value="1"/>
</dbReference>
<dbReference type="SUPFAM" id="SSF48452">
    <property type="entry name" value="TPR-like"/>
    <property type="match status" value="1"/>
</dbReference>
<proteinExistence type="predicted"/>
<comment type="caution">
    <text evidence="4">The sequence shown here is derived from an EMBL/GenBank/DDBJ whole genome shotgun (WGS) entry which is preliminary data.</text>
</comment>
<dbReference type="Gene3D" id="1.25.40.10">
    <property type="entry name" value="Tetratricopeptide repeat domain"/>
    <property type="match status" value="1"/>
</dbReference>
<evidence type="ECO:0000313" key="4">
    <source>
        <dbReference type="EMBL" id="MDO6415979.1"/>
    </source>
</evidence>
<evidence type="ECO:0000256" key="1">
    <source>
        <dbReference type="ARBA" id="ARBA00023125"/>
    </source>
</evidence>
<dbReference type="CDD" id="cd00383">
    <property type="entry name" value="trans_reg_C"/>
    <property type="match status" value="1"/>
</dbReference>
<dbReference type="EMBL" id="JAUOTP010000008">
    <property type="protein sequence ID" value="MDO6415979.1"/>
    <property type="molecule type" value="Genomic_DNA"/>
</dbReference>
<accession>A0ABT8YE96</accession>
<dbReference type="RefSeq" id="WP_303544774.1">
    <property type="nucleotide sequence ID" value="NZ_JAUOTP010000008.1"/>
</dbReference>
<feature type="DNA-binding region" description="OmpR/PhoB-type" evidence="2">
    <location>
        <begin position="1"/>
        <end position="90"/>
    </location>
</feature>
<protein>
    <submittedName>
        <fullName evidence="4">Winged helix-turn-helix domain-containing protein</fullName>
    </submittedName>
</protein>
<dbReference type="Gene3D" id="1.10.10.10">
    <property type="entry name" value="Winged helix-like DNA-binding domain superfamily/Winged helix DNA-binding domain"/>
    <property type="match status" value="1"/>
</dbReference>
<dbReference type="InterPro" id="IPR001867">
    <property type="entry name" value="OmpR/PhoB-type_DNA-bd"/>
</dbReference>
<dbReference type="PROSITE" id="PS51755">
    <property type="entry name" value="OMPR_PHOB"/>
    <property type="match status" value="1"/>
</dbReference>
<keyword evidence="5" id="KW-1185">Reference proteome</keyword>
<dbReference type="SUPFAM" id="SSF46894">
    <property type="entry name" value="C-terminal effector domain of the bipartite response regulators"/>
    <property type="match status" value="1"/>
</dbReference>
<sequence length="500" mass="54758">MRPALRQLAREDGTDEILEPRVMQVLVALAEAEGAIVSRDDLSHCCWEGRIVGDDAINRVISRLRRSAEGIGARSFRIETITKVGYRLRVAGQRDPKAASVPPRRAQGALPDRRGVIAGGALIAAAAGLGGWAVIRHRAGPSTVTLPPQVAGFMAQGMASLRQADPEGNVQAIGFFRQAVTMAPDYADGWGALAYVYANAARGRAAEHSGEMAQRCREAADRALSIDPKNGNARAARVVVMPRIGNWAERERMLRAAMPDNPDNGLLRVALAGLLASVGRYRETANLLDREASLQLPTPALVYTHAQALWAAGRLEEADRVLVRGAELFPTHFAVWFTRFYILLFTGRIDEALVLGRNRDGWPNGIPESNFRQVIAVAEAVHSGEPVAIDRALAMNIEAAHSGAGFAENMIQFAAFTQRLDDAFRVANGYYFGRDFDVADVRFTAQQGAYTRLGDRRTYILFLPSTAPMRSDPRFSRLVAELGLERYWQEAGVLPDYRRA</sequence>
<evidence type="ECO:0000313" key="5">
    <source>
        <dbReference type="Proteomes" id="UP001169764"/>
    </source>
</evidence>
<dbReference type="InterPro" id="IPR016032">
    <property type="entry name" value="Sig_transdc_resp-reg_C-effctor"/>
</dbReference>
<dbReference type="SMART" id="SM00862">
    <property type="entry name" value="Trans_reg_C"/>
    <property type="match status" value="1"/>
</dbReference>
<keyword evidence="1 2" id="KW-0238">DNA-binding</keyword>
<dbReference type="InterPro" id="IPR036388">
    <property type="entry name" value="WH-like_DNA-bd_sf"/>
</dbReference>
<dbReference type="InterPro" id="IPR011990">
    <property type="entry name" value="TPR-like_helical_dom_sf"/>
</dbReference>
<reference evidence="4" key="1">
    <citation type="submission" date="2023-07" db="EMBL/GenBank/DDBJ databases">
        <authorList>
            <person name="Kim M."/>
        </authorList>
    </citation>
    <scope>NUCLEOTIDE SEQUENCE</scope>
    <source>
        <strain evidence="4">BIUV-7</strain>
    </source>
</reference>
<evidence type="ECO:0000256" key="2">
    <source>
        <dbReference type="PROSITE-ProRule" id="PRU01091"/>
    </source>
</evidence>
<evidence type="ECO:0000259" key="3">
    <source>
        <dbReference type="PROSITE" id="PS51755"/>
    </source>
</evidence>
<dbReference type="Proteomes" id="UP001169764">
    <property type="component" value="Unassembled WGS sequence"/>
</dbReference>
<feature type="domain" description="OmpR/PhoB-type" evidence="3">
    <location>
        <begin position="1"/>
        <end position="90"/>
    </location>
</feature>
<name>A0ABT8YE96_9SPHN</name>